<evidence type="ECO:0000256" key="9">
    <source>
        <dbReference type="ARBA" id="ARBA00022989"/>
    </source>
</evidence>
<evidence type="ECO:0000313" key="15">
    <source>
        <dbReference type="EMBL" id="QEV41905.1"/>
    </source>
</evidence>
<dbReference type="GO" id="GO:0005886">
    <property type="term" value="C:plasma membrane"/>
    <property type="evidence" value="ECO:0007669"/>
    <property type="project" value="UniProtKB-SubCell"/>
</dbReference>
<comment type="similarity">
    <text evidence="2 12">Belongs to the cytochrome ubiquinol oxidase subunit 1 family.</text>
</comment>
<keyword evidence="6 12" id="KW-0812">Transmembrane</keyword>
<dbReference type="GO" id="GO:0070069">
    <property type="term" value="C:cytochrome complex"/>
    <property type="evidence" value="ECO:0007669"/>
    <property type="project" value="UniProtKB-UniRule"/>
</dbReference>
<dbReference type="AlphaFoldDB" id="A0A0B5DQ22"/>
<evidence type="ECO:0000256" key="10">
    <source>
        <dbReference type="ARBA" id="ARBA00023004"/>
    </source>
</evidence>
<evidence type="ECO:0000256" key="3">
    <source>
        <dbReference type="ARBA" id="ARBA00022448"/>
    </source>
</evidence>
<keyword evidence="16" id="KW-1185">Reference proteome</keyword>
<evidence type="ECO:0000256" key="8">
    <source>
        <dbReference type="ARBA" id="ARBA00022982"/>
    </source>
</evidence>
<dbReference type="EMBL" id="CP009313">
    <property type="protein sequence ID" value="AJE43405.1"/>
    <property type="molecule type" value="Genomic_DNA"/>
</dbReference>
<evidence type="ECO:0000313" key="17">
    <source>
        <dbReference type="Proteomes" id="UP000325763"/>
    </source>
</evidence>
<accession>A0A0B5DQ22</accession>
<dbReference type="Pfam" id="PF01654">
    <property type="entry name" value="Cyt_bd_oxida_I"/>
    <property type="match status" value="1"/>
</dbReference>
<feature type="transmembrane region" description="Helical" evidence="12">
    <location>
        <begin position="330"/>
        <end position="352"/>
    </location>
</feature>
<dbReference type="Proteomes" id="UP000325763">
    <property type="component" value="Chromosome"/>
</dbReference>
<evidence type="ECO:0000256" key="11">
    <source>
        <dbReference type="ARBA" id="ARBA00023136"/>
    </source>
</evidence>
<dbReference type="HOGENOM" id="CLU_030555_3_2_11"/>
<feature type="transmembrane region" description="Helical" evidence="12">
    <location>
        <begin position="136"/>
        <end position="160"/>
    </location>
</feature>
<evidence type="ECO:0000256" key="13">
    <source>
        <dbReference type="SAM" id="MobiDB-lite"/>
    </source>
</evidence>
<dbReference type="PANTHER" id="PTHR30365">
    <property type="entry name" value="CYTOCHROME D UBIQUINOL OXIDASE"/>
    <property type="match status" value="1"/>
</dbReference>
<keyword evidence="7 12" id="KW-0479">Metal-binding</keyword>
<evidence type="ECO:0000256" key="1">
    <source>
        <dbReference type="ARBA" id="ARBA00004651"/>
    </source>
</evidence>
<feature type="transmembrane region" description="Helical" evidence="12">
    <location>
        <begin position="412"/>
        <end position="434"/>
    </location>
</feature>
<evidence type="ECO:0000256" key="12">
    <source>
        <dbReference type="PIRNR" id="PIRNR006446"/>
    </source>
</evidence>
<dbReference type="GO" id="GO:0009055">
    <property type="term" value="F:electron transfer activity"/>
    <property type="evidence" value="ECO:0007669"/>
    <property type="project" value="UniProtKB-UniRule"/>
</dbReference>
<reference evidence="16" key="1">
    <citation type="submission" date="2014-09" db="EMBL/GenBank/DDBJ databases">
        <title>Sequence of the Streptomyces nodosus genome.</title>
        <authorList>
            <person name="Sweeney P."/>
            <person name="Stephens N."/>
            <person name="Murphy C."/>
            <person name="Caffrey P."/>
        </authorList>
    </citation>
    <scope>NUCLEOTIDE SEQUENCE [LARGE SCALE GENOMIC DNA]</scope>
    <source>
        <strain evidence="16">ATCC 14899</strain>
    </source>
</reference>
<feature type="transmembrane region" description="Helical" evidence="12">
    <location>
        <begin position="103"/>
        <end position="124"/>
    </location>
</feature>
<dbReference type="STRING" id="40318.SNOD_27790"/>
<keyword evidence="8 12" id="KW-0249">Electron transport</keyword>
<keyword evidence="11 12" id="KW-0472">Membrane</keyword>
<evidence type="ECO:0000256" key="2">
    <source>
        <dbReference type="ARBA" id="ARBA00009819"/>
    </source>
</evidence>
<evidence type="ECO:0000313" key="14">
    <source>
        <dbReference type="EMBL" id="AJE43405.1"/>
    </source>
</evidence>
<dbReference type="RefSeq" id="WP_043445350.1">
    <property type="nucleotide sequence ID" value="NZ_CP009313.1"/>
</dbReference>
<feature type="transmembrane region" description="Helical" evidence="12">
    <location>
        <begin position="26"/>
        <end position="48"/>
    </location>
</feature>
<dbReference type="PIRSF" id="PIRSF006446">
    <property type="entry name" value="Cyt_quinol_oxidase_1"/>
    <property type="match status" value="1"/>
</dbReference>
<sequence length="471" mass="51343">MVLSALPGVADPPQLLPAREQMAFTLGFHIILVPFGVAFTFMMLICQYRALRRHDPQALLLAQRWSKVAAVLFAVGAVSGTVLTFEMGLLWPGLMGPYGSAFGFPFAIEGLFFFLEAIFMAIYIYGWKRLPPWPHFFTGVVVTLAGIGGTAAVIAVNSWMNQPAGIVMRNGRVAEVIPSRVFFNGAFWWEMVHMLLAAYIVAGFLVAGVYAVDLLRGRRDHYHRLGFLVPFTVAAIAMPLQFIVGDTIARQVYDREPAKFAAIELVPTTGDHVPETLGGLYIDGKVRYGIPLPDIASFLAGFRSSAVIKGLDAIPAAVRPTEAVVNVVHLAFDVMVGSATLLLLLSLWFGWLWWRRREVPTNRWFLRGSTVAGLLALLSLESGWVVTEVGRQPWTVVGLLLTRDAVATQGNLWLLFATVLAIYACVGAGALFVLRAMRRRWSEEGTDAVAVPYGPGSAPAPTGRAPGADDV</sequence>
<dbReference type="EMBL" id="CP023747">
    <property type="protein sequence ID" value="QEV41905.1"/>
    <property type="molecule type" value="Genomic_DNA"/>
</dbReference>
<keyword evidence="5 12" id="KW-0349">Heme</keyword>
<feature type="region of interest" description="Disordered" evidence="13">
    <location>
        <begin position="452"/>
        <end position="471"/>
    </location>
</feature>
<dbReference type="GO" id="GO:0016682">
    <property type="term" value="F:oxidoreductase activity, acting on diphenols and related substances as donors, oxygen as acceptor"/>
    <property type="evidence" value="ECO:0007669"/>
    <property type="project" value="TreeGrafter"/>
</dbReference>
<dbReference type="OrthoDB" id="9807042at2"/>
<keyword evidence="9 12" id="KW-1133">Transmembrane helix</keyword>
<proteinExistence type="inferred from homology"/>
<evidence type="ECO:0000256" key="6">
    <source>
        <dbReference type="ARBA" id="ARBA00022692"/>
    </source>
</evidence>
<evidence type="ECO:0000256" key="4">
    <source>
        <dbReference type="ARBA" id="ARBA00022475"/>
    </source>
</evidence>
<evidence type="ECO:0000256" key="7">
    <source>
        <dbReference type="ARBA" id="ARBA00022723"/>
    </source>
</evidence>
<feature type="transmembrane region" description="Helical" evidence="12">
    <location>
        <begin position="225"/>
        <end position="244"/>
    </location>
</feature>
<dbReference type="PANTHER" id="PTHR30365:SF14">
    <property type="entry name" value="CYTOCHROME BD MENAQUINOL OXIDASE SUBUNIT I-RELATED"/>
    <property type="match status" value="1"/>
</dbReference>
<reference evidence="15 17" key="3">
    <citation type="submission" date="2017-09" db="EMBL/GenBank/DDBJ databases">
        <title>Streptomyces genome completion.</title>
        <authorList>
            <person name="Lee N."/>
            <person name="Cho B.-K."/>
        </authorList>
    </citation>
    <scope>NUCLEOTIDE SEQUENCE [LARGE SCALE GENOMIC DNA]</scope>
    <source>
        <strain evidence="15 17">ATCC 14899</strain>
    </source>
</reference>
<evidence type="ECO:0000256" key="5">
    <source>
        <dbReference type="ARBA" id="ARBA00022617"/>
    </source>
</evidence>
<reference evidence="14 16" key="2">
    <citation type="journal article" date="2016" name="Appl. Microbiol. Biotechnol.">
        <title>Exploiting the genome sequence of Streptomyces nodosus for enhanced antibiotic production.</title>
        <authorList>
            <person name="Sweeney P."/>
            <person name="Murphy C.D."/>
            <person name="Caffrey P."/>
        </authorList>
    </citation>
    <scope>NUCLEOTIDE SEQUENCE [LARGE SCALE GENOMIC DNA]</scope>
    <source>
        <strain evidence="14 16">ATCC 14899</strain>
    </source>
</reference>
<feature type="transmembrane region" description="Helical" evidence="12">
    <location>
        <begin position="68"/>
        <end position="91"/>
    </location>
</feature>
<feature type="transmembrane region" description="Helical" evidence="12">
    <location>
        <begin position="191"/>
        <end position="213"/>
    </location>
</feature>
<name>A0A0B5DQ22_9ACTN</name>
<gene>
    <name evidence="15" type="ORF">CP978_28065</name>
    <name evidence="14" type="ORF">SNOD_27790</name>
</gene>
<dbReference type="GO" id="GO:0019646">
    <property type="term" value="P:aerobic electron transport chain"/>
    <property type="evidence" value="ECO:0007669"/>
    <property type="project" value="InterPro"/>
</dbReference>
<protein>
    <submittedName>
        <fullName evidence="14">Cytochrome BD ubiquinol oxidase subunit I</fullName>
    </submittedName>
    <submittedName>
        <fullName evidence="15">Cytochrome ubiquinol oxidase subunit I</fullName>
    </submittedName>
</protein>
<feature type="transmembrane region" description="Helical" evidence="12">
    <location>
        <begin position="364"/>
        <end position="386"/>
    </location>
</feature>
<keyword evidence="4 12" id="KW-1003">Cell membrane</keyword>
<dbReference type="GO" id="GO:0046872">
    <property type="term" value="F:metal ion binding"/>
    <property type="evidence" value="ECO:0007669"/>
    <property type="project" value="UniProtKB-UniRule"/>
</dbReference>
<comment type="subcellular location">
    <subcellularLocation>
        <location evidence="1">Cell membrane</location>
        <topology evidence="1">Multi-pass membrane protein</topology>
    </subcellularLocation>
</comment>
<organism evidence="14 16">
    <name type="scientific">Streptomyces nodosus</name>
    <dbReference type="NCBI Taxonomy" id="40318"/>
    <lineage>
        <taxon>Bacteria</taxon>
        <taxon>Bacillati</taxon>
        <taxon>Actinomycetota</taxon>
        <taxon>Actinomycetes</taxon>
        <taxon>Kitasatosporales</taxon>
        <taxon>Streptomycetaceae</taxon>
        <taxon>Streptomyces</taxon>
    </lineage>
</organism>
<evidence type="ECO:0000313" key="16">
    <source>
        <dbReference type="Proteomes" id="UP000031526"/>
    </source>
</evidence>
<dbReference type="GO" id="GO:0020037">
    <property type="term" value="F:heme binding"/>
    <property type="evidence" value="ECO:0007669"/>
    <property type="project" value="TreeGrafter"/>
</dbReference>
<keyword evidence="10 12" id="KW-0408">Iron</keyword>
<dbReference type="Proteomes" id="UP000031526">
    <property type="component" value="Chromosome"/>
</dbReference>
<keyword evidence="3 12" id="KW-0813">Transport</keyword>
<dbReference type="InterPro" id="IPR002585">
    <property type="entry name" value="Cyt-d_ubiquinol_oxidase_su_1"/>
</dbReference>
<dbReference type="KEGG" id="snq:CP978_28065"/>